<evidence type="ECO:0000313" key="13">
    <source>
        <dbReference type="Proteomes" id="UP001652504"/>
    </source>
</evidence>
<keyword evidence="4 10" id="KW-0378">Hydrolase</keyword>
<gene>
    <name evidence="10 12" type="primary">nagZ</name>
    <name evidence="12" type="ORF">OE749_10855</name>
</gene>
<dbReference type="Proteomes" id="UP001652504">
    <property type="component" value="Unassembled WGS sequence"/>
</dbReference>
<comment type="function">
    <text evidence="10">Plays a role in peptidoglycan recycling by cleaving the terminal beta-1,4-linked N-acetylglucosamine (GlcNAc) from peptide-linked peptidoglycan fragments, giving rise to free GlcNAc, anhydro-N-acetylmuramic acid and anhydro-N-acetylmuramic acid-linked peptides.</text>
</comment>
<feature type="binding site" evidence="10">
    <location>
        <position position="66"/>
    </location>
    <ligand>
        <name>substrate</name>
    </ligand>
</feature>
<reference evidence="12 13" key="1">
    <citation type="submission" date="2022-10" db="EMBL/GenBank/DDBJ databases">
        <title>Aestuariibacter sp. AA17 isolated from Montipora capitata coral fragment.</title>
        <authorList>
            <person name="Emsley S.A."/>
            <person name="Pfannmuller K.M."/>
            <person name="Loughran R.M."/>
            <person name="Shlafstein M."/>
            <person name="Papke E."/>
            <person name="Saw J.H."/>
            <person name="Ushijima B."/>
            <person name="Videau P."/>
        </authorList>
    </citation>
    <scope>NUCLEOTIDE SEQUENCE [LARGE SCALE GENOMIC DNA]</scope>
    <source>
        <strain evidence="12 13">AA17</strain>
    </source>
</reference>
<feature type="active site" description="Nucleophile" evidence="10">
    <location>
        <position position="246"/>
    </location>
</feature>
<dbReference type="InterPro" id="IPR022956">
    <property type="entry name" value="Beta_hexosaminidase_bac"/>
</dbReference>
<evidence type="ECO:0000256" key="7">
    <source>
        <dbReference type="ARBA" id="ARBA00023295"/>
    </source>
</evidence>
<dbReference type="PANTHER" id="PTHR30480">
    <property type="entry name" value="BETA-HEXOSAMINIDASE-RELATED"/>
    <property type="match status" value="1"/>
</dbReference>
<feature type="binding site" evidence="10">
    <location>
        <begin position="161"/>
        <end position="162"/>
    </location>
    <ligand>
        <name>substrate</name>
    </ligand>
</feature>
<dbReference type="EC" id="3.2.1.52" evidence="10"/>
<dbReference type="NCBIfam" id="NF003740">
    <property type="entry name" value="PRK05337.1"/>
    <property type="match status" value="1"/>
</dbReference>
<evidence type="ECO:0000256" key="9">
    <source>
        <dbReference type="ARBA" id="ARBA00023316"/>
    </source>
</evidence>
<accession>A0ABT3A936</accession>
<keyword evidence="6 10" id="KW-0573">Peptidoglycan synthesis</keyword>
<evidence type="ECO:0000256" key="3">
    <source>
        <dbReference type="ARBA" id="ARBA00022618"/>
    </source>
</evidence>
<evidence type="ECO:0000256" key="5">
    <source>
        <dbReference type="ARBA" id="ARBA00022960"/>
    </source>
</evidence>
<dbReference type="HAMAP" id="MF_00364">
    <property type="entry name" value="NagZ"/>
    <property type="match status" value="1"/>
</dbReference>
<evidence type="ECO:0000256" key="10">
    <source>
        <dbReference type="HAMAP-Rule" id="MF_00364"/>
    </source>
</evidence>
<evidence type="ECO:0000256" key="1">
    <source>
        <dbReference type="ARBA" id="ARBA00001231"/>
    </source>
</evidence>
<keyword evidence="3 10" id="KW-0132">Cell division</keyword>
<evidence type="ECO:0000256" key="4">
    <source>
        <dbReference type="ARBA" id="ARBA00022801"/>
    </source>
</evidence>
<dbReference type="RefSeq" id="WP_263712479.1">
    <property type="nucleotide sequence ID" value="NZ_JAOWKX010000005.1"/>
</dbReference>
<evidence type="ECO:0000313" key="12">
    <source>
        <dbReference type="EMBL" id="MCV2885190.1"/>
    </source>
</evidence>
<comment type="subcellular location">
    <subcellularLocation>
        <location evidence="10">Cytoplasm</location>
    </subcellularLocation>
</comment>
<feature type="domain" description="Glycoside hydrolase family 3 N-terminal" evidence="11">
    <location>
        <begin position="8"/>
        <end position="290"/>
    </location>
</feature>
<dbReference type="InterPro" id="IPR001764">
    <property type="entry name" value="Glyco_hydro_3_N"/>
</dbReference>
<dbReference type="Gene3D" id="3.20.20.300">
    <property type="entry name" value="Glycoside hydrolase, family 3, N-terminal domain"/>
    <property type="match status" value="1"/>
</dbReference>
<dbReference type="InterPro" id="IPR036962">
    <property type="entry name" value="Glyco_hydro_3_N_sf"/>
</dbReference>
<dbReference type="EMBL" id="JAOWKX010000005">
    <property type="protein sequence ID" value="MCV2885190.1"/>
    <property type="molecule type" value="Genomic_DNA"/>
</dbReference>
<comment type="caution">
    <text evidence="12">The sequence shown here is derived from an EMBL/GenBank/DDBJ whole genome shotgun (WGS) entry which is preliminary data.</text>
</comment>
<keyword evidence="9 10" id="KW-0961">Cell wall biogenesis/degradation</keyword>
<dbReference type="InterPro" id="IPR017853">
    <property type="entry name" value="GH"/>
</dbReference>
<feature type="active site" description="Proton donor/acceptor" evidence="10">
    <location>
        <position position="174"/>
    </location>
</feature>
<dbReference type="PROSITE" id="PS00775">
    <property type="entry name" value="GLYCOSYL_HYDROL_F3"/>
    <property type="match status" value="1"/>
</dbReference>
<proteinExistence type="inferred from homology"/>
<feature type="binding site" evidence="10">
    <location>
        <position position="58"/>
    </location>
    <ligand>
        <name>substrate</name>
    </ligand>
</feature>
<keyword evidence="5 10" id="KW-0133">Cell shape</keyword>
<evidence type="ECO:0000256" key="6">
    <source>
        <dbReference type="ARBA" id="ARBA00022984"/>
    </source>
</evidence>
<feature type="site" description="Important for catalytic activity" evidence="10">
    <location>
        <position position="172"/>
    </location>
</feature>
<name>A0ABT3A936_9ALTE</name>
<dbReference type="PANTHER" id="PTHR30480:SF13">
    <property type="entry name" value="BETA-HEXOSAMINIDASE"/>
    <property type="match status" value="1"/>
</dbReference>
<evidence type="ECO:0000256" key="8">
    <source>
        <dbReference type="ARBA" id="ARBA00023306"/>
    </source>
</evidence>
<comment type="catalytic activity">
    <reaction evidence="1 10">
        <text>Hydrolysis of terminal non-reducing N-acetyl-D-hexosamine residues in N-acetyl-beta-D-hexosaminides.</text>
        <dbReference type="EC" id="3.2.1.52"/>
    </reaction>
</comment>
<keyword evidence="2 10" id="KW-0963">Cytoplasm</keyword>
<comment type="pathway">
    <text evidence="10">Cell wall biogenesis; peptidoglycan recycling.</text>
</comment>
<dbReference type="InterPro" id="IPR019800">
    <property type="entry name" value="Glyco_hydro_3_AS"/>
</dbReference>
<evidence type="ECO:0000259" key="11">
    <source>
        <dbReference type="Pfam" id="PF00933"/>
    </source>
</evidence>
<keyword evidence="8 10" id="KW-0131">Cell cycle</keyword>
<evidence type="ECO:0000256" key="2">
    <source>
        <dbReference type="ARBA" id="ARBA00022490"/>
    </source>
</evidence>
<sequence>MLDLSSCELTSDEKDMLDHPVVGGVILFTRNFHDMKQLNALVSQIRLHARNDVIIAVDHEGGRVQRFRDEFVHIPAMGRIYEQTAGDMDDASEYAHQFGWLMASELLAHDIDISFAPVLDVKGVSDVIGDRSFGEKPEVIIQLANQFIKGMRKAGMRSTGKHFPGHGSVKEDSHIAIPVDNRSESEIFNYDMRVFAEIHQQGLLDAVMPAHVIYPNVDKLPAGFSKIWIRDILRKRLGFDGVVFSDDLSMQGAAQVGSFAQRAEAALDAGCDMVLVCNDHSAAAEVIDSLPTNYSGSERLPRMRKQHALDVESLKKTYVYRNALKAVEKFR</sequence>
<keyword evidence="7 10" id="KW-0326">Glycosidase</keyword>
<keyword evidence="13" id="KW-1185">Reference proteome</keyword>
<dbReference type="SUPFAM" id="SSF51445">
    <property type="entry name" value="(Trans)glycosidases"/>
    <property type="match status" value="1"/>
</dbReference>
<dbReference type="Pfam" id="PF00933">
    <property type="entry name" value="Glyco_hydro_3"/>
    <property type="match status" value="1"/>
</dbReference>
<dbReference type="GO" id="GO:0004563">
    <property type="term" value="F:beta-N-acetylhexosaminidase activity"/>
    <property type="evidence" value="ECO:0007669"/>
    <property type="project" value="UniProtKB-EC"/>
</dbReference>
<organism evidence="12 13">
    <name type="scientific">Fluctibacter corallii</name>
    <dbReference type="NCBI Taxonomy" id="2984329"/>
    <lineage>
        <taxon>Bacteria</taxon>
        <taxon>Pseudomonadati</taxon>
        <taxon>Pseudomonadota</taxon>
        <taxon>Gammaproteobacteria</taxon>
        <taxon>Alteromonadales</taxon>
        <taxon>Alteromonadaceae</taxon>
        <taxon>Fluctibacter</taxon>
    </lineage>
</organism>
<protein>
    <recommendedName>
        <fullName evidence="10">Beta-hexosaminidase</fullName>
        <ecNumber evidence="10">3.2.1.52</ecNumber>
    </recommendedName>
    <alternativeName>
        <fullName evidence="10">Beta-N-acetylhexosaminidase</fullName>
    </alternativeName>
    <alternativeName>
        <fullName evidence="10">N-acetyl-beta-glucosaminidase</fullName>
    </alternativeName>
</protein>
<feature type="binding site" evidence="10">
    <location>
        <position position="131"/>
    </location>
    <ligand>
        <name>substrate</name>
    </ligand>
</feature>
<comment type="similarity">
    <text evidence="10">Belongs to the glycosyl hydrolase 3 family. NagZ subfamily.</text>
</comment>
<dbReference type="InterPro" id="IPR050226">
    <property type="entry name" value="NagZ_Beta-hexosaminidase"/>
</dbReference>